<keyword evidence="2" id="KW-1185">Reference proteome</keyword>
<organism evidence="1 2">
    <name type="scientific">Vermiconidia calcicola</name>
    <dbReference type="NCBI Taxonomy" id="1690605"/>
    <lineage>
        <taxon>Eukaryota</taxon>
        <taxon>Fungi</taxon>
        <taxon>Dikarya</taxon>
        <taxon>Ascomycota</taxon>
        <taxon>Pezizomycotina</taxon>
        <taxon>Dothideomycetes</taxon>
        <taxon>Dothideomycetidae</taxon>
        <taxon>Mycosphaerellales</taxon>
        <taxon>Extremaceae</taxon>
        <taxon>Vermiconidia</taxon>
    </lineage>
</organism>
<proteinExistence type="predicted"/>
<name>A0ACC3NIK1_9PEZI</name>
<accession>A0ACC3NIK1</accession>
<gene>
    <name evidence="1" type="ORF">LTR37_005809</name>
</gene>
<comment type="caution">
    <text evidence="1">The sequence shown here is derived from an EMBL/GenBank/DDBJ whole genome shotgun (WGS) entry which is preliminary data.</text>
</comment>
<sequence length="660" mass="73192">MPQTSASGRKTTFEPKSTPKEQQKFPPQRRSVRGKTVIPKLQKDQSTLTQLEWVGTPNASRDVIIISSDHEDGDFEEPRPKKRRRKQKSKFDEKEAGQSTLTQFEKSRLSALGGSERFEIWEDYDPEQTAQDIGERQDSRRRKLPWLRQNGVDGEREDDGGAMPEIPETSQQEPTSSPARVDSGVENHVVQAKHLQLQTPKKVHFTEVPSSQTPPSTRMSTRSRARNRDSQRSPLKERSTNVQPSPSKRSPESQNISMKMLENVRLGMRKVPLNDTGNHAVLMPSIKEKTEAPAPRPLPKLQRVTTVQDSQADDLDPPDTQVVIKSPVKPARSPAKPTRSLKRVNTVQDSQFDDADLLLEEETNRNGLASYQSDNEEGAEGQHSYHDDDDDDVQATFDPANSALDRDAARFGWTQTQRPLPDVHEGHEDSETDDEDLDCGCTRRTAPDVPQISSERSQELGETYEAPAGRSDEVAADESPAETELQKPPQDDSAYESSDHVHTEAVAAEAMPSSPPLIHPEQPDVTVLGREEAITIPSSPLPHPSQISTVVPTQCSPTRPSSRHSDITSSSLRNIDMTIEEASTIATSSPHKSYPVFQNTWRSSSPLPLPPWSSPSREAAEKNGMVMKGGMDLVDWSLPPPPSTMRGSSSRRGTPASSLR</sequence>
<dbReference type="Proteomes" id="UP001281147">
    <property type="component" value="Unassembled WGS sequence"/>
</dbReference>
<dbReference type="EMBL" id="JAUTXU010000037">
    <property type="protein sequence ID" value="KAK3717420.1"/>
    <property type="molecule type" value="Genomic_DNA"/>
</dbReference>
<evidence type="ECO:0000313" key="1">
    <source>
        <dbReference type="EMBL" id="KAK3717420.1"/>
    </source>
</evidence>
<protein>
    <submittedName>
        <fullName evidence="1">Uncharacterized protein</fullName>
    </submittedName>
</protein>
<evidence type="ECO:0000313" key="2">
    <source>
        <dbReference type="Proteomes" id="UP001281147"/>
    </source>
</evidence>
<reference evidence="1" key="1">
    <citation type="submission" date="2023-07" db="EMBL/GenBank/DDBJ databases">
        <title>Black Yeasts Isolated from many extreme environments.</title>
        <authorList>
            <person name="Coleine C."/>
            <person name="Stajich J.E."/>
            <person name="Selbmann L."/>
        </authorList>
    </citation>
    <scope>NUCLEOTIDE SEQUENCE</scope>
    <source>
        <strain evidence="1">CCFEE 5714</strain>
    </source>
</reference>